<feature type="domain" description="HTH cro/C1-type" evidence="2">
    <location>
        <begin position="17"/>
        <end position="79"/>
    </location>
</feature>
<evidence type="ECO:0000313" key="3">
    <source>
        <dbReference type="EMBL" id="RVX39158.1"/>
    </source>
</evidence>
<evidence type="ECO:0000256" key="1">
    <source>
        <dbReference type="ARBA" id="ARBA00007227"/>
    </source>
</evidence>
<name>A0A438M107_9ACTN</name>
<comment type="caution">
    <text evidence="3">The sequence shown here is derived from an EMBL/GenBank/DDBJ whole genome shotgun (WGS) entry which is preliminary data.</text>
</comment>
<dbReference type="Gene3D" id="1.10.260.40">
    <property type="entry name" value="lambda repressor-like DNA-binding domains"/>
    <property type="match status" value="1"/>
</dbReference>
<dbReference type="InterPro" id="IPR010359">
    <property type="entry name" value="IrrE_HExxH"/>
</dbReference>
<dbReference type="InterPro" id="IPR010982">
    <property type="entry name" value="Lambda_DNA-bd_dom_sf"/>
</dbReference>
<gene>
    <name evidence="3" type="ORF">EDD27_1505</name>
</gene>
<dbReference type="Pfam" id="PF06114">
    <property type="entry name" value="Peptidase_M78"/>
    <property type="match status" value="1"/>
</dbReference>
<evidence type="ECO:0000313" key="4">
    <source>
        <dbReference type="Proteomes" id="UP000284824"/>
    </source>
</evidence>
<reference evidence="3 4" key="1">
    <citation type="submission" date="2019-01" db="EMBL/GenBank/DDBJ databases">
        <title>Sequencing the genomes of 1000 actinobacteria strains.</title>
        <authorList>
            <person name="Klenk H.-P."/>
        </authorList>
    </citation>
    <scope>NUCLEOTIDE SEQUENCE [LARGE SCALE GENOMIC DNA]</scope>
    <source>
        <strain evidence="3 4">DSM 43925</strain>
    </source>
</reference>
<dbReference type="Pfam" id="PF13560">
    <property type="entry name" value="HTH_31"/>
    <property type="match status" value="1"/>
</dbReference>
<sequence length="364" mass="39028">MDALFPLDEPVANQQLLVAAREALELTQAQLADRLTKIMGAHPKISQGYVSRVEKGALTVSGDRLEVFATALECTPDLLTADSKIWSLGEGCLYHRNRASTKASTLRTLHARVNLLRLYLQRLAEVAGQRLPEFTWTPMHVGGMDGADEVAQAVRSELGLGRGAVESVTAIAERMGALVVPMSLGGREVDATSLHPPGEAPLFVINTDAPTDRQRFTLGHELGHVACSPDPDEDVEEMAQRFSAELLAPSAELRNDLRAAPITPARLLQLKSTWRISAAEVLRRAVDLAVISDSRYRSINAQISALGWRTGEPEPLPAERPVVVPALVQAAVKAAGGADAAAAAAGTTTDKLRELFGNDVVPHI</sequence>
<dbReference type="AlphaFoldDB" id="A0A438M107"/>
<keyword evidence="4" id="KW-1185">Reference proteome</keyword>
<dbReference type="Gene3D" id="1.10.10.2910">
    <property type="match status" value="1"/>
</dbReference>
<evidence type="ECO:0000259" key="2">
    <source>
        <dbReference type="PROSITE" id="PS50943"/>
    </source>
</evidence>
<organism evidence="3 4">
    <name type="scientific">Nonomuraea polychroma</name>
    <dbReference type="NCBI Taxonomy" id="46176"/>
    <lineage>
        <taxon>Bacteria</taxon>
        <taxon>Bacillati</taxon>
        <taxon>Actinomycetota</taxon>
        <taxon>Actinomycetes</taxon>
        <taxon>Streptosporangiales</taxon>
        <taxon>Streptosporangiaceae</taxon>
        <taxon>Nonomuraea</taxon>
    </lineage>
</organism>
<protein>
    <submittedName>
        <fullName evidence="3">Zn-dependent peptidase ImmA (M78 family)</fullName>
    </submittedName>
</protein>
<dbReference type="Proteomes" id="UP000284824">
    <property type="component" value="Unassembled WGS sequence"/>
</dbReference>
<dbReference type="EMBL" id="SAUN01000001">
    <property type="protein sequence ID" value="RVX39158.1"/>
    <property type="molecule type" value="Genomic_DNA"/>
</dbReference>
<dbReference type="InterPro" id="IPR001387">
    <property type="entry name" value="Cro/C1-type_HTH"/>
</dbReference>
<proteinExistence type="inferred from homology"/>
<dbReference type="CDD" id="cd00093">
    <property type="entry name" value="HTH_XRE"/>
    <property type="match status" value="1"/>
</dbReference>
<comment type="similarity">
    <text evidence="1">Belongs to the short-chain fatty acyl-CoA assimilation regulator (ScfR) family.</text>
</comment>
<dbReference type="OrthoDB" id="9794834at2"/>
<dbReference type="SUPFAM" id="SSF47413">
    <property type="entry name" value="lambda repressor-like DNA-binding domains"/>
    <property type="match status" value="1"/>
</dbReference>
<dbReference type="GO" id="GO:0003677">
    <property type="term" value="F:DNA binding"/>
    <property type="evidence" value="ECO:0007669"/>
    <property type="project" value="InterPro"/>
</dbReference>
<dbReference type="PANTHER" id="PTHR43236">
    <property type="entry name" value="ANTITOXIN HIGA1"/>
    <property type="match status" value="1"/>
</dbReference>
<accession>A0A438M107</accession>
<dbReference type="SMART" id="SM00530">
    <property type="entry name" value="HTH_XRE"/>
    <property type="match status" value="1"/>
</dbReference>
<dbReference type="PROSITE" id="PS50943">
    <property type="entry name" value="HTH_CROC1"/>
    <property type="match status" value="1"/>
</dbReference>
<dbReference type="InterPro" id="IPR052345">
    <property type="entry name" value="Rad_response_metalloprotease"/>
</dbReference>
<dbReference type="PANTHER" id="PTHR43236:SF1">
    <property type="entry name" value="BLL7220 PROTEIN"/>
    <property type="match status" value="1"/>
</dbReference>
<dbReference type="RefSeq" id="WP_127931698.1">
    <property type="nucleotide sequence ID" value="NZ_SAUN01000001.1"/>
</dbReference>